<accession>A0A9P8T2H4</accession>
<organism evidence="2 3">
    <name type="scientific">Ogataea polymorpha</name>
    <dbReference type="NCBI Taxonomy" id="460523"/>
    <lineage>
        <taxon>Eukaryota</taxon>
        <taxon>Fungi</taxon>
        <taxon>Dikarya</taxon>
        <taxon>Ascomycota</taxon>
        <taxon>Saccharomycotina</taxon>
        <taxon>Pichiomycetes</taxon>
        <taxon>Pichiales</taxon>
        <taxon>Pichiaceae</taxon>
        <taxon>Ogataea</taxon>
    </lineage>
</organism>
<keyword evidence="1" id="KW-0472">Membrane</keyword>
<reference evidence="2" key="2">
    <citation type="submission" date="2021-01" db="EMBL/GenBank/DDBJ databases">
        <authorList>
            <person name="Schikora-Tamarit M.A."/>
        </authorList>
    </citation>
    <scope>NUCLEOTIDE SEQUENCE</scope>
    <source>
        <strain evidence="2">NCAIM Y.01608</strain>
    </source>
</reference>
<proteinExistence type="predicted"/>
<sequence length="92" mass="10221">MVSAPSFRLLSLFTLLSHSLYTSYAVVFTSGLSVMISAVLCLEQSSMKQSLERDPSLRSVPSTKIIFGLWSSEARSRNDMSFSLFDSNGVRF</sequence>
<comment type="caution">
    <text evidence="2">The sequence shown here is derived from an EMBL/GenBank/DDBJ whole genome shotgun (WGS) entry which is preliminary data.</text>
</comment>
<evidence type="ECO:0000256" key="1">
    <source>
        <dbReference type="SAM" id="Phobius"/>
    </source>
</evidence>
<evidence type="ECO:0000313" key="2">
    <source>
        <dbReference type="EMBL" id="KAH3663184.1"/>
    </source>
</evidence>
<name>A0A9P8T2H4_9ASCO</name>
<evidence type="ECO:0000313" key="3">
    <source>
        <dbReference type="Proteomes" id="UP000788993"/>
    </source>
</evidence>
<keyword evidence="1" id="KW-0812">Transmembrane</keyword>
<keyword evidence="3" id="KW-1185">Reference proteome</keyword>
<protein>
    <submittedName>
        <fullName evidence="2">Uncharacterized protein</fullName>
    </submittedName>
</protein>
<dbReference type="AlphaFoldDB" id="A0A9P8T2H4"/>
<reference evidence="2" key="1">
    <citation type="journal article" date="2021" name="Open Biol.">
        <title>Shared evolutionary footprints suggest mitochondrial oxidative damage underlies multiple complex I losses in fungi.</title>
        <authorList>
            <person name="Schikora-Tamarit M.A."/>
            <person name="Marcet-Houben M."/>
            <person name="Nosek J."/>
            <person name="Gabaldon T."/>
        </authorList>
    </citation>
    <scope>NUCLEOTIDE SEQUENCE</scope>
    <source>
        <strain evidence="2">NCAIM Y.01608</strain>
    </source>
</reference>
<keyword evidence="1" id="KW-1133">Transmembrane helix</keyword>
<dbReference type="Proteomes" id="UP000788993">
    <property type="component" value="Unassembled WGS sequence"/>
</dbReference>
<feature type="transmembrane region" description="Helical" evidence="1">
    <location>
        <begin position="20"/>
        <end position="42"/>
    </location>
</feature>
<gene>
    <name evidence="2" type="ORF">OGATHE_004760</name>
</gene>
<dbReference type="EMBL" id="JAEUBD010001266">
    <property type="protein sequence ID" value="KAH3663184.1"/>
    <property type="molecule type" value="Genomic_DNA"/>
</dbReference>